<dbReference type="PANTHER" id="PTHR43767">
    <property type="entry name" value="LONG-CHAIN-FATTY-ACID--COA LIGASE"/>
    <property type="match status" value="1"/>
</dbReference>
<comment type="pathway">
    <text evidence="2">Lipid metabolism; fatty acid beta-oxidation.</text>
</comment>
<dbReference type="OrthoDB" id="9803968at2"/>
<accession>A0A330LNN4</accession>
<evidence type="ECO:0000259" key="10">
    <source>
        <dbReference type="Pfam" id="PF13193"/>
    </source>
</evidence>
<keyword evidence="5" id="KW-0472">Membrane</keyword>
<dbReference type="InterPro" id="IPR050237">
    <property type="entry name" value="ATP-dep_AMP-bd_enzyme"/>
</dbReference>
<dbReference type="PANTHER" id="PTHR43767:SF8">
    <property type="entry name" value="LONG-CHAIN-FATTY-ACID--COA LIGASE"/>
    <property type="match status" value="1"/>
</dbReference>
<feature type="domain" description="AMP-binding enzyme C-terminal" evidence="10">
    <location>
        <begin position="447"/>
        <end position="523"/>
    </location>
</feature>
<evidence type="ECO:0000256" key="1">
    <source>
        <dbReference type="ARBA" id="ARBA00004170"/>
    </source>
</evidence>
<organism evidence="11 12">
    <name type="scientific">Moritella yayanosii</name>
    <dbReference type="NCBI Taxonomy" id="69539"/>
    <lineage>
        <taxon>Bacteria</taxon>
        <taxon>Pseudomonadati</taxon>
        <taxon>Pseudomonadota</taxon>
        <taxon>Gammaproteobacteria</taxon>
        <taxon>Alteromonadales</taxon>
        <taxon>Moritellaceae</taxon>
        <taxon>Moritella</taxon>
    </lineage>
</organism>
<dbReference type="AlphaFoldDB" id="A0A330LNN4"/>
<keyword evidence="4 11" id="KW-0436">Ligase</keyword>
<dbReference type="SUPFAM" id="SSF56801">
    <property type="entry name" value="Acetyl-CoA synthetase-like"/>
    <property type="match status" value="1"/>
</dbReference>
<evidence type="ECO:0000256" key="7">
    <source>
        <dbReference type="ARBA" id="ARBA00039545"/>
    </source>
</evidence>
<evidence type="ECO:0000256" key="8">
    <source>
        <dbReference type="ARBA" id="ARBA00042773"/>
    </source>
</evidence>
<evidence type="ECO:0000256" key="5">
    <source>
        <dbReference type="ARBA" id="ARBA00023136"/>
    </source>
</evidence>
<comment type="subcellular location">
    <subcellularLocation>
        <location evidence="1">Membrane</location>
        <topology evidence="1">Peripheral membrane protein</topology>
    </subcellularLocation>
</comment>
<feature type="domain" description="AMP-dependent synthetase/ligase" evidence="9">
    <location>
        <begin position="23"/>
        <end position="396"/>
    </location>
</feature>
<dbReference type="PROSITE" id="PS00455">
    <property type="entry name" value="AMP_BINDING"/>
    <property type="match status" value="1"/>
</dbReference>
<evidence type="ECO:0000256" key="3">
    <source>
        <dbReference type="ARBA" id="ARBA00006432"/>
    </source>
</evidence>
<dbReference type="GO" id="GO:0004467">
    <property type="term" value="F:long-chain fatty acid-CoA ligase activity"/>
    <property type="evidence" value="ECO:0007669"/>
    <property type="project" value="UniProtKB-EC"/>
</dbReference>
<evidence type="ECO:0000259" key="9">
    <source>
        <dbReference type="Pfam" id="PF00501"/>
    </source>
</evidence>
<dbReference type="Pfam" id="PF00501">
    <property type="entry name" value="AMP-binding"/>
    <property type="match status" value="1"/>
</dbReference>
<proteinExistence type="inferred from homology"/>
<dbReference type="FunFam" id="3.30.300.30:FF:000008">
    <property type="entry name" value="2,3-dihydroxybenzoate-AMP ligase"/>
    <property type="match status" value="1"/>
</dbReference>
<evidence type="ECO:0000256" key="6">
    <source>
        <dbReference type="ARBA" id="ARBA00026121"/>
    </source>
</evidence>
<sequence length="538" mass="58580">MLSNTAIEKIELNGINCIADLIQDTCEEYANKPAYTCLGKTLTFKEIDQLSAAFASYLQNHTDLKPGDKIAIQLPSITQFPIVAYGATRAGLVLVNTNPLYTPREMLHQFNNSEATALVILSDLLPAAEKVLPETNIKTIITTHPADLLEPQEQGSTQLDTISLLDAIALGENNPYVPVAYHIDDLAILQYTGGTTGLSKGAMLSHRNVLSNTIQTKHRLANEIAEGEEILISPLPLYHIYAFNITLLLYFSTGAHTVLIPNPRDMPGFVNAIKNVKFTAISGLNTLFVGLCTQPEFKALDFSHLKITTSGGTALTSSTAKIWKEVTGCDICEGYGLSETSPVVTFNRPGETLVGSIGAALPGTEIKLLDDNNNEVAAGQAGELSVRGPQVMQGYWRSEAATAEVMTDDGFFKTGDIAEQLDNGYYKIVDRKKDMIIVSGFNVYPNEVEEILSNHTGILEAAVIGVPSEKTGEAIKAFIVKSQHNQDLKEQDVIAHCKEFLTAYKVPKQIVFIGELPKTAVGKILRRELRTVELTVNN</sequence>
<dbReference type="InterPro" id="IPR020845">
    <property type="entry name" value="AMP-binding_CS"/>
</dbReference>
<comment type="similarity">
    <text evidence="3">Belongs to the ATP-dependent AMP-binding enzyme family.</text>
</comment>
<evidence type="ECO:0000256" key="2">
    <source>
        <dbReference type="ARBA" id="ARBA00005005"/>
    </source>
</evidence>
<dbReference type="GO" id="GO:0016020">
    <property type="term" value="C:membrane"/>
    <property type="evidence" value="ECO:0007669"/>
    <property type="project" value="UniProtKB-SubCell"/>
</dbReference>
<reference evidence="12" key="1">
    <citation type="submission" date="2018-05" db="EMBL/GenBank/DDBJ databases">
        <authorList>
            <person name="Cea G.-C."/>
            <person name="William W."/>
        </authorList>
    </citation>
    <scope>NUCLEOTIDE SEQUENCE [LARGE SCALE GENOMIC DNA]</scope>
    <source>
        <strain evidence="12">DB21MT 5</strain>
    </source>
</reference>
<dbReference type="Gene3D" id="3.40.50.980">
    <property type="match status" value="2"/>
</dbReference>
<keyword evidence="12" id="KW-1185">Reference proteome</keyword>
<dbReference type="Proteomes" id="UP000250163">
    <property type="component" value="Chromosome MORIYA"/>
</dbReference>
<dbReference type="Gene3D" id="3.30.300.30">
    <property type="match status" value="1"/>
</dbReference>
<dbReference type="Gene3D" id="2.30.38.10">
    <property type="entry name" value="Luciferase, Domain 3"/>
    <property type="match status" value="1"/>
</dbReference>
<dbReference type="CDD" id="cd05936">
    <property type="entry name" value="FC-FACS_FadD_like"/>
    <property type="match status" value="1"/>
</dbReference>
<dbReference type="InterPro" id="IPR000873">
    <property type="entry name" value="AMP-dep_synth/lig_dom"/>
</dbReference>
<evidence type="ECO:0000313" key="12">
    <source>
        <dbReference type="Proteomes" id="UP000250163"/>
    </source>
</evidence>
<evidence type="ECO:0000256" key="4">
    <source>
        <dbReference type="ARBA" id="ARBA00022598"/>
    </source>
</evidence>
<dbReference type="InterPro" id="IPR025110">
    <property type="entry name" value="AMP-bd_C"/>
</dbReference>
<dbReference type="InterPro" id="IPR045851">
    <property type="entry name" value="AMP-bd_C_sf"/>
</dbReference>
<dbReference type="EMBL" id="LS483250">
    <property type="protein sequence ID" value="SQD78052.1"/>
    <property type="molecule type" value="Genomic_DNA"/>
</dbReference>
<gene>
    <name evidence="11" type="primary">fadD</name>
    <name evidence="11" type="ORF">MORIYA_1574</name>
</gene>
<dbReference type="Pfam" id="PF13193">
    <property type="entry name" value="AMP-binding_C"/>
    <property type="match status" value="1"/>
</dbReference>
<evidence type="ECO:0000313" key="11">
    <source>
        <dbReference type="EMBL" id="SQD78052.1"/>
    </source>
</evidence>
<protein>
    <recommendedName>
        <fullName evidence="7">Long-chain-fatty-acid--CoA ligase</fullName>
        <ecNumber evidence="6">6.2.1.3</ecNumber>
    </recommendedName>
    <alternativeName>
        <fullName evidence="8">Long-chain acyl-CoA synthetase</fullName>
    </alternativeName>
</protein>
<dbReference type="KEGG" id="mya:MORIYA_1574"/>
<name>A0A330LNN4_9GAMM</name>
<dbReference type="EC" id="6.2.1.3" evidence="6"/>
<dbReference type="RefSeq" id="WP_112713978.1">
    <property type="nucleotide sequence ID" value="NZ_LS483250.1"/>
</dbReference>